<evidence type="ECO:0000313" key="3">
    <source>
        <dbReference type="Proteomes" id="UP000198836"/>
    </source>
</evidence>
<dbReference type="STRING" id="332999.SAMN04488511_101152"/>
<organism evidence="2 3">
    <name type="scientific">Pedobacter suwonensis</name>
    <dbReference type="NCBI Taxonomy" id="332999"/>
    <lineage>
        <taxon>Bacteria</taxon>
        <taxon>Pseudomonadati</taxon>
        <taxon>Bacteroidota</taxon>
        <taxon>Sphingobacteriia</taxon>
        <taxon>Sphingobacteriales</taxon>
        <taxon>Sphingobacteriaceae</taxon>
        <taxon>Pedobacter</taxon>
    </lineage>
</organism>
<dbReference type="Pfam" id="PF04326">
    <property type="entry name" value="SLFN_AlbA_2"/>
    <property type="match status" value="1"/>
</dbReference>
<keyword evidence="3" id="KW-1185">Reference proteome</keyword>
<reference evidence="3" key="1">
    <citation type="submission" date="2016-10" db="EMBL/GenBank/DDBJ databases">
        <authorList>
            <person name="Varghese N."/>
            <person name="Submissions S."/>
        </authorList>
    </citation>
    <scope>NUCLEOTIDE SEQUENCE [LARGE SCALE GENOMIC DNA]</scope>
    <source>
        <strain evidence="3">DSM 18130</strain>
    </source>
</reference>
<dbReference type="OrthoDB" id="667662at2"/>
<dbReference type="Gene3D" id="3.30.950.30">
    <property type="entry name" value="Schlafen, AAA domain"/>
    <property type="match status" value="1"/>
</dbReference>
<proteinExistence type="predicted"/>
<dbReference type="GO" id="GO:0003677">
    <property type="term" value="F:DNA binding"/>
    <property type="evidence" value="ECO:0007669"/>
    <property type="project" value="UniProtKB-KW"/>
</dbReference>
<protein>
    <submittedName>
        <fullName evidence="2">Putative DNA-binding domain-containing protein</fullName>
    </submittedName>
</protein>
<evidence type="ECO:0000313" key="2">
    <source>
        <dbReference type="EMBL" id="SFA38233.1"/>
    </source>
</evidence>
<dbReference type="AlphaFoldDB" id="A0A1I0SFN0"/>
<dbReference type="InterPro" id="IPR007421">
    <property type="entry name" value="Schlafen_AlbA_2_dom"/>
</dbReference>
<feature type="domain" description="Schlafen AlbA-2" evidence="1">
    <location>
        <begin position="25"/>
        <end position="164"/>
    </location>
</feature>
<dbReference type="EMBL" id="FOJM01000001">
    <property type="protein sequence ID" value="SFA38233.1"/>
    <property type="molecule type" value="Genomic_DNA"/>
</dbReference>
<accession>A0A1I0SFN0</accession>
<gene>
    <name evidence="2" type="ORF">SAMN04488511_101152</name>
</gene>
<dbReference type="Proteomes" id="UP000198836">
    <property type="component" value="Unassembled WGS sequence"/>
</dbReference>
<evidence type="ECO:0000259" key="1">
    <source>
        <dbReference type="Pfam" id="PF04326"/>
    </source>
</evidence>
<name>A0A1I0SFN0_9SPHI</name>
<keyword evidence="2" id="KW-0238">DNA-binding</keyword>
<dbReference type="RefSeq" id="WP_090979230.1">
    <property type="nucleotide sequence ID" value="NZ_FOJM01000001.1"/>
</dbReference>
<dbReference type="InterPro" id="IPR038461">
    <property type="entry name" value="Schlafen_AlbA_2_dom_sf"/>
</dbReference>
<sequence length="319" mass="36467">MQNRSDILHQALSYISQSISGLEIENAKVDFKSVWYDLSTPKGINEFLKDSTAIANSFGPDGMIIIGYDEKKRELSNTKFSDCGLKDSSQLPSLVAKRVDRMFQFDFYEGEIMGFNLGIIHLPPSFDKPHVLRNYQTFEKLTNTIKSNEDHKIFVRRGSSTYPASKADLELMFYDRKNIKPDYEILSTIPITSLMLTLTGVMDGTWFLDTKLNVILENIGRRPVSISSISMTMSLFDDPSVHEKMEFITVKDYLANPVILQSGEMLNARFALTTERLTDKKFLEYFSDDYYKNKKHMKVLEYSIMLTSGTSLSLKPVIV</sequence>